<evidence type="ECO:0000313" key="2">
    <source>
        <dbReference type="EMBL" id="KAJ7779884.1"/>
    </source>
</evidence>
<reference evidence="2" key="1">
    <citation type="submission" date="2023-03" db="EMBL/GenBank/DDBJ databases">
        <title>Massive genome expansion in bonnet fungi (Mycena s.s.) driven by repeated elements and novel gene families across ecological guilds.</title>
        <authorList>
            <consortium name="Lawrence Berkeley National Laboratory"/>
            <person name="Harder C.B."/>
            <person name="Miyauchi S."/>
            <person name="Viragh M."/>
            <person name="Kuo A."/>
            <person name="Thoen E."/>
            <person name="Andreopoulos B."/>
            <person name="Lu D."/>
            <person name="Skrede I."/>
            <person name="Drula E."/>
            <person name="Henrissat B."/>
            <person name="Morin E."/>
            <person name="Kohler A."/>
            <person name="Barry K."/>
            <person name="LaButti K."/>
            <person name="Morin E."/>
            <person name="Salamov A."/>
            <person name="Lipzen A."/>
            <person name="Mereny Z."/>
            <person name="Hegedus B."/>
            <person name="Baldrian P."/>
            <person name="Stursova M."/>
            <person name="Weitz H."/>
            <person name="Taylor A."/>
            <person name="Grigoriev I.V."/>
            <person name="Nagy L.G."/>
            <person name="Martin F."/>
            <person name="Kauserud H."/>
        </authorList>
    </citation>
    <scope>NUCLEOTIDE SEQUENCE</scope>
    <source>
        <strain evidence="2">CBHHK182m</strain>
    </source>
</reference>
<keyword evidence="1" id="KW-0732">Signal</keyword>
<organism evidence="2 3">
    <name type="scientific">Mycena metata</name>
    <dbReference type="NCBI Taxonomy" id="1033252"/>
    <lineage>
        <taxon>Eukaryota</taxon>
        <taxon>Fungi</taxon>
        <taxon>Dikarya</taxon>
        <taxon>Basidiomycota</taxon>
        <taxon>Agaricomycotina</taxon>
        <taxon>Agaricomycetes</taxon>
        <taxon>Agaricomycetidae</taxon>
        <taxon>Agaricales</taxon>
        <taxon>Marasmiineae</taxon>
        <taxon>Mycenaceae</taxon>
        <taxon>Mycena</taxon>
    </lineage>
</organism>
<name>A0AAD7K7M1_9AGAR</name>
<evidence type="ECO:0000256" key="1">
    <source>
        <dbReference type="SAM" id="SignalP"/>
    </source>
</evidence>
<proteinExistence type="predicted"/>
<dbReference type="EMBL" id="JARKIB010000005">
    <property type="protein sequence ID" value="KAJ7779884.1"/>
    <property type="molecule type" value="Genomic_DNA"/>
</dbReference>
<feature type="chain" id="PRO_5042054194" evidence="1">
    <location>
        <begin position="20"/>
        <end position="108"/>
    </location>
</feature>
<feature type="signal peptide" evidence="1">
    <location>
        <begin position="1"/>
        <end position="19"/>
    </location>
</feature>
<protein>
    <submittedName>
        <fullName evidence="2">Uncharacterized protein</fullName>
    </submittedName>
</protein>
<comment type="caution">
    <text evidence="2">The sequence shown here is derived from an EMBL/GenBank/DDBJ whole genome shotgun (WGS) entry which is preliminary data.</text>
</comment>
<evidence type="ECO:0000313" key="3">
    <source>
        <dbReference type="Proteomes" id="UP001215598"/>
    </source>
</evidence>
<accession>A0AAD7K7M1</accession>
<dbReference type="AlphaFoldDB" id="A0AAD7K7M1"/>
<keyword evidence="3" id="KW-1185">Reference proteome</keyword>
<gene>
    <name evidence="2" type="ORF">B0H16DRAFT_1683157</name>
</gene>
<dbReference type="Proteomes" id="UP001215598">
    <property type="component" value="Unassembled WGS sequence"/>
</dbReference>
<sequence>MQLTLVLPVLCAAFGLVRAFDERLLFTIPTGETMDVFTAEFQAACPTWPPAIAAGLTFGSTLVEPGDFGGKNPDTEVKLVCGWSDGTRVPVTFTTDVAESLGATLTSD</sequence>